<dbReference type="PANTHER" id="PTHR30603">
    <property type="entry name" value="RNA POLYMERASE SIGMA FACTOR RPO"/>
    <property type="match status" value="1"/>
</dbReference>
<evidence type="ECO:0000256" key="3">
    <source>
        <dbReference type="ARBA" id="ARBA00023125"/>
    </source>
</evidence>
<dbReference type="HOGENOM" id="CLU_573215_0_0_3"/>
<geneLocation type="plasmid" evidence="6 7">
    <name>pREB4</name>
</geneLocation>
<evidence type="ECO:0000256" key="2">
    <source>
        <dbReference type="ARBA" id="ARBA00023082"/>
    </source>
</evidence>
<evidence type="ECO:0000256" key="1">
    <source>
        <dbReference type="ARBA" id="ARBA00023015"/>
    </source>
</evidence>
<keyword evidence="4" id="KW-0804">Transcription</keyword>
<dbReference type="InterPro" id="IPR013325">
    <property type="entry name" value="RNA_pol_sigma_r2"/>
</dbReference>
<keyword evidence="2" id="KW-0731">Sigma factor</keyword>
<dbReference type="InterPro" id="IPR014284">
    <property type="entry name" value="RNA_pol_sigma-70_dom"/>
</dbReference>
<dbReference type="KEGG" id="amr:AM1_D0029"/>
<evidence type="ECO:0000313" key="7">
    <source>
        <dbReference type="Proteomes" id="UP000000268"/>
    </source>
</evidence>
<dbReference type="RefSeq" id="WP_012167839.1">
    <property type="nucleotide sequence ID" value="NC_009929.1"/>
</dbReference>
<dbReference type="Proteomes" id="UP000000268">
    <property type="component" value="Plasmid pREB4"/>
</dbReference>
<dbReference type="CDD" id="cd06171">
    <property type="entry name" value="Sigma70_r4"/>
    <property type="match status" value="1"/>
</dbReference>
<proteinExistence type="predicted"/>
<dbReference type="SUPFAM" id="SSF88946">
    <property type="entry name" value="Sigma2 domain of RNA polymerase sigma factors"/>
    <property type="match status" value="1"/>
</dbReference>
<evidence type="ECO:0000259" key="5">
    <source>
        <dbReference type="Pfam" id="PF04545"/>
    </source>
</evidence>
<dbReference type="InterPro" id="IPR007630">
    <property type="entry name" value="RNA_pol_sigma70_r4"/>
</dbReference>
<name>A8ZNE0_ACAM1</name>
<dbReference type="GO" id="GO:0003677">
    <property type="term" value="F:DNA binding"/>
    <property type="evidence" value="ECO:0007669"/>
    <property type="project" value="UniProtKB-KW"/>
</dbReference>
<gene>
    <name evidence="6" type="ordered locus">AM1_D0029</name>
</gene>
<dbReference type="AlphaFoldDB" id="A8ZNE0"/>
<dbReference type="Pfam" id="PF04545">
    <property type="entry name" value="Sigma70_r4"/>
    <property type="match status" value="1"/>
</dbReference>
<dbReference type="PRINTS" id="PR00046">
    <property type="entry name" value="SIGMA70FCT"/>
</dbReference>
<dbReference type="InterPro" id="IPR000943">
    <property type="entry name" value="RNA_pol_sigma70"/>
</dbReference>
<dbReference type="Gene3D" id="1.10.10.10">
    <property type="entry name" value="Winged helix-like DNA-binding domain superfamily/Winged helix DNA-binding domain"/>
    <property type="match status" value="2"/>
</dbReference>
<keyword evidence="1" id="KW-0805">Transcription regulation</keyword>
<accession>A8ZNE0</accession>
<dbReference type="SUPFAM" id="SSF88659">
    <property type="entry name" value="Sigma3 and sigma4 domains of RNA polymerase sigma factors"/>
    <property type="match status" value="2"/>
</dbReference>
<protein>
    <submittedName>
        <fullName evidence="6">RNA polymerase sigma factor</fullName>
    </submittedName>
</protein>
<evidence type="ECO:0000256" key="4">
    <source>
        <dbReference type="ARBA" id="ARBA00023163"/>
    </source>
</evidence>
<sequence>MNKGTGLRPPPDIIATMARYPDLSPEREAELIIKAQNGDYEARQTVIYSNLAWICSRGGQFSRKGIDDGELINEGYWGLNRAIDQWDPTKGANLRTYSERKIYKFQSEAIRQKNHIRLPKSTYEQLSKLKKATESLGEDATVAQLAEETEIKEKRIRKLQEISQPVSLNSVTGERENLELLDQQADDSLGSLDPALSSELLDLVDKLHPRQREILHLYHWEELSFQKISDYLGLPAKQVRKLYKKALDLLRKFLQGEINEFPPLPLLEWRNFIFAKFFLATGLSQIFNIVVAKLKRLKRLHRNNHIATVQSQLTVSQSTTEVLPASGPECAIQAPAEPSTQYSAWYERLWQFVNRDKPTHSRVNTHQIDSGGLRDGPKYLVDTFWHGLNCIAQFLGYWPGSPRGSDQYRCRSGDRWRCRGQTEGRYSKKKVIRIVGNPTF</sequence>
<dbReference type="GO" id="GO:0016987">
    <property type="term" value="F:sigma factor activity"/>
    <property type="evidence" value="ECO:0007669"/>
    <property type="project" value="UniProtKB-KW"/>
</dbReference>
<dbReference type="InterPro" id="IPR050239">
    <property type="entry name" value="Sigma-70_RNA_pol_init_factors"/>
</dbReference>
<dbReference type="PANTHER" id="PTHR30603:SF47">
    <property type="entry name" value="RNA POLYMERASE SIGMA FACTOR SIGD, CHLOROPLASTIC"/>
    <property type="match status" value="1"/>
</dbReference>
<reference evidence="6 7" key="1">
    <citation type="journal article" date="2008" name="Proc. Natl. Acad. Sci. U.S.A.">
        <title>Niche adaptation and genome expansion in the chlorophyll d-producing cyanobacterium Acaryochloris marina.</title>
        <authorList>
            <person name="Swingley W.D."/>
            <person name="Chen M."/>
            <person name="Cheung P.C."/>
            <person name="Conrad A.L."/>
            <person name="Dejesa L.C."/>
            <person name="Hao J."/>
            <person name="Honchak B.M."/>
            <person name="Karbach L.E."/>
            <person name="Kurdoglu A."/>
            <person name="Lahiri S."/>
            <person name="Mastrian S.D."/>
            <person name="Miyashita H."/>
            <person name="Page L."/>
            <person name="Ramakrishna P."/>
            <person name="Satoh S."/>
            <person name="Sattley W.M."/>
            <person name="Shimada Y."/>
            <person name="Taylor H.L."/>
            <person name="Tomo T."/>
            <person name="Tsuchiya T."/>
            <person name="Wang Z.T."/>
            <person name="Raymond J."/>
            <person name="Mimuro M."/>
            <person name="Blankenship R.E."/>
            <person name="Touchman J.W."/>
        </authorList>
    </citation>
    <scope>NUCLEOTIDE SEQUENCE [LARGE SCALE GENOMIC DNA]</scope>
    <source>
        <strain evidence="7">MBIC 11017</strain>
        <plasmid evidence="7">Plasmid pREB4</plasmid>
    </source>
</reference>
<dbReference type="GO" id="GO:0006352">
    <property type="term" value="P:DNA-templated transcription initiation"/>
    <property type="evidence" value="ECO:0007669"/>
    <property type="project" value="InterPro"/>
</dbReference>
<keyword evidence="3" id="KW-0238">DNA-binding</keyword>
<keyword evidence="7" id="KW-1185">Reference proteome</keyword>
<dbReference type="InterPro" id="IPR036388">
    <property type="entry name" value="WH-like_DNA-bd_sf"/>
</dbReference>
<dbReference type="EMBL" id="CP000841">
    <property type="protein sequence ID" value="ABW32526.1"/>
    <property type="molecule type" value="Genomic_DNA"/>
</dbReference>
<organism evidence="6 7">
    <name type="scientific">Acaryochloris marina (strain MBIC 11017)</name>
    <dbReference type="NCBI Taxonomy" id="329726"/>
    <lineage>
        <taxon>Bacteria</taxon>
        <taxon>Bacillati</taxon>
        <taxon>Cyanobacteriota</taxon>
        <taxon>Cyanophyceae</taxon>
        <taxon>Acaryochloridales</taxon>
        <taxon>Acaryochloridaceae</taxon>
        <taxon>Acaryochloris</taxon>
    </lineage>
</organism>
<evidence type="ECO:0000313" key="6">
    <source>
        <dbReference type="EMBL" id="ABW32526.1"/>
    </source>
</evidence>
<dbReference type="Gene3D" id="1.20.120.1810">
    <property type="match status" value="1"/>
</dbReference>
<feature type="domain" description="RNA polymerase sigma-70 region 4" evidence="5">
    <location>
        <begin position="205"/>
        <end position="252"/>
    </location>
</feature>
<keyword evidence="6" id="KW-0614">Plasmid</keyword>
<dbReference type="NCBIfam" id="TIGR02937">
    <property type="entry name" value="sigma70-ECF"/>
    <property type="match status" value="1"/>
</dbReference>
<dbReference type="InterPro" id="IPR013324">
    <property type="entry name" value="RNA_pol_sigma_r3/r4-like"/>
</dbReference>